<dbReference type="InterPro" id="IPR005300">
    <property type="entry name" value="MltA_B"/>
</dbReference>
<keyword evidence="3" id="KW-0456">Lyase</keyword>
<feature type="domain" description="Lytic transglycosylase MltA" evidence="6">
    <location>
        <begin position="83"/>
        <end position="241"/>
    </location>
</feature>
<dbReference type="SMART" id="SM00925">
    <property type="entry name" value="MltA"/>
    <property type="match status" value="1"/>
</dbReference>
<dbReference type="EMBL" id="SMSI01000001">
    <property type="protein sequence ID" value="TDH39370.1"/>
    <property type="molecule type" value="Genomic_DNA"/>
</dbReference>
<dbReference type="InterPro" id="IPR010611">
    <property type="entry name" value="3D_dom"/>
</dbReference>
<dbReference type="InterPro" id="IPR036908">
    <property type="entry name" value="RlpA-like_sf"/>
</dbReference>
<keyword evidence="4" id="KW-0961">Cell wall biogenesis/degradation</keyword>
<comment type="catalytic activity">
    <reaction evidence="1">
        <text>Exolytic cleavage of the (1-&gt;4)-beta-glycosidic linkage between N-acetylmuramic acid (MurNAc) and N-acetylglucosamine (GlcNAc) residues in peptidoglycan, from either the reducing or the non-reducing ends of the peptidoglycan chains, with concomitant formation of a 1,6-anhydrobond in the MurNAc residue.</text>
        <dbReference type="EC" id="4.2.2.n1"/>
    </reaction>
</comment>
<proteinExistence type="predicted"/>
<dbReference type="RefSeq" id="WP_133284201.1">
    <property type="nucleotide sequence ID" value="NZ_SMSI01000001.1"/>
</dbReference>
<dbReference type="InterPro" id="IPR026044">
    <property type="entry name" value="MltA"/>
</dbReference>
<dbReference type="OrthoDB" id="9783686at2"/>
<dbReference type="SUPFAM" id="SSF50685">
    <property type="entry name" value="Barwin-like endoglucanases"/>
    <property type="match status" value="1"/>
</dbReference>
<dbReference type="Pfam" id="PF06725">
    <property type="entry name" value="3D"/>
    <property type="match status" value="1"/>
</dbReference>
<dbReference type="GO" id="GO:0019867">
    <property type="term" value="C:outer membrane"/>
    <property type="evidence" value="ECO:0007669"/>
    <property type="project" value="InterPro"/>
</dbReference>
<dbReference type="Gene3D" id="2.40.240.50">
    <property type="entry name" value="Barwin-like endoglucanases"/>
    <property type="match status" value="1"/>
</dbReference>
<name>A0A4R5PQF8_9HYPH</name>
<dbReference type="CDD" id="cd14668">
    <property type="entry name" value="mlta_B"/>
    <property type="match status" value="1"/>
</dbReference>
<evidence type="ECO:0000256" key="3">
    <source>
        <dbReference type="ARBA" id="ARBA00023239"/>
    </source>
</evidence>
<dbReference type="PIRSF" id="PIRSF019422">
    <property type="entry name" value="MltA"/>
    <property type="match status" value="1"/>
</dbReference>
<dbReference type="GO" id="GO:0071555">
    <property type="term" value="P:cell wall organization"/>
    <property type="evidence" value="ECO:0007669"/>
    <property type="project" value="UniProtKB-KW"/>
</dbReference>
<organism evidence="7 8">
    <name type="scientific">Pseudohoeflea suaedae</name>
    <dbReference type="NCBI Taxonomy" id="877384"/>
    <lineage>
        <taxon>Bacteria</taxon>
        <taxon>Pseudomonadati</taxon>
        <taxon>Pseudomonadota</taxon>
        <taxon>Alphaproteobacteria</taxon>
        <taxon>Hyphomicrobiales</taxon>
        <taxon>Rhizobiaceae</taxon>
        <taxon>Pseudohoeflea</taxon>
    </lineage>
</organism>
<dbReference type="Pfam" id="PF03562">
    <property type="entry name" value="MltA"/>
    <property type="match status" value="1"/>
</dbReference>
<evidence type="ECO:0000259" key="6">
    <source>
        <dbReference type="SMART" id="SM00925"/>
    </source>
</evidence>
<dbReference type="CDD" id="cd14485">
    <property type="entry name" value="mltA_like_LT_A"/>
    <property type="match status" value="1"/>
</dbReference>
<evidence type="ECO:0000256" key="5">
    <source>
        <dbReference type="ARBA" id="ARBA00030918"/>
    </source>
</evidence>
<dbReference type="GO" id="GO:0008933">
    <property type="term" value="F:peptidoglycan lytic transglycosylase activity"/>
    <property type="evidence" value="ECO:0007669"/>
    <property type="project" value="TreeGrafter"/>
</dbReference>
<evidence type="ECO:0000256" key="1">
    <source>
        <dbReference type="ARBA" id="ARBA00001420"/>
    </source>
</evidence>
<dbReference type="AlphaFoldDB" id="A0A4R5PQF8"/>
<comment type="caution">
    <text evidence="7">The sequence shown here is derived from an EMBL/GenBank/DDBJ whole genome shotgun (WGS) entry which is preliminary data.</text>
</comment>
<dbReference type="GO" id="GO:0009253">
    <property type="term" value="P:peptidoglycan catabolic process"/>
    <property type="evidence" value="ECO:0007669"/>
    <property type="project" value="TreeGrafter"/>
</dbReference>
<dbReference type="GO" id="GO:0004553">
    <property type="term" value="F:hydrolase activity, hydrolyzing O-glycosyl compounds"/>
    <property type="evidence" value="ECO:0007669"/>
    <property type="project" value="InterPro"/>
</dbReference>
<dbReference type="PANTHER" id="PTHR30124:SF0">
    <property type="entry name" value="MEMBRANE-BOUND LYTIC MUREIN TRANSGLYCOSYLASE A"/>
    <property type="match status" value="1"/>
</dbReference>
<dbReference type="GO" id="GO:0009254">
    <property type="term" value="P:peptidoglycan turnover"/>
    <property type="evidence" value="ECO:0007669"/>
    <property type="project" value="InterPro"/>
</dbReference>
<dbReference type="Proteomes" id="UP000295131">
    <property type="component" value="Unassembled WGS sequence"/>
</dbReference>
<evidence type="ECO:0000256" key="2">
    <source>
        <dbReference type="ARBA" id="ARBA00012587"/>
    </source>
</evidence>
<gene>
    <name evidence="7" type="ORF">E2A64_01385</name>
</gene>
<evidence type="ECO:0000256" key="4">
    <source>
        <dbReference type="ARBA" id="ARBA00023316"/>
    </source>
</evidence>
<accession>A0A4R5PQF8</accession>
<dbReference type="PANTHER" id="PTHR30124">
    <property type="entry name" value="MEMBRANE-BOUND LYTIC MUREIN TRANSGLYCOSYLASE A"/>
    <property type="match status" value="1"/>
</dbReference>
<protein>
    <recommendedName>
        <fullName evidence="2">peptidoglycan lytic exotransglycosylase</fullName>
        <ecNumber evidence="2">4.2.2.n1</ecNumber>
    </recommendedName>
    <alternativeName>
        <fullName evidence="5">Murein hydrolase A</fullName>
    </alternativeName>
</protein>
<evidence type="ECO:0000313" key="8">
    <source>
        <dbReference type="Proteomes" id="UP000295131"/>
    </source>
</evidence>
<keyword evidence="8" id="KW-1185">Reference proteome</keyword>
<dbReference type="EC" id="4.2.2.n1" evidence="2"/>
<reference evidence="7 8" key="1">
    <citation type="journal article" date="2013" name="Int. J. Syst. Evol. Microbiol.">
        <title>Hoeflea suaedae sp. nov., an endophytic bacterium isolated from the root of the halophyte Suaeda maritima.</title>
        <authorList>
            <person name="Chung E.J."/>
            <person name="Park J.A."/>
            <person name="Pramanik P."/>
            <person name="Bibi F."/>
            <person name="Jeon C.O."/>
            <person name="Chung Y.R."/>
        </authorList>
    </citation>
    <scope>NUCLEOTIDE SEQUENCE [LARGE SCALE GENOMIC DNA]</scope>
    <source>
        <strain evidence="7 8">YC6898</strain>
    </source>
</reference>
<sequence>MAGALRAFRRTAIHALKKGPYKQGSASPPPESLITVYEAARVTDPLRITNAAARTFFETYFDAYRVEPGEGAEGKVTAYYEPTVEARREKAGDFVHPFLRRPPELVKVADPDTPPEGVPKGFAFALQTGEGLVESPDRQAVDQGAFAGRDLEIAWARDKADVFFTQVQGSARLDFGDGSGMRIGYAAKSGHPFTGIGRILVERGEIPQAEISMQTIRKWLADHPDEADALMWENRSYIFFREIEIPDDAPGPIGAADVPLEPGRSLAVDRLIHSFGTPIFVSAPNLRDFDAPKPFRRLMIAQDTGSAIVGPARGDLYAGGGDRAGELAGGVNAVASFTLLFPRA</sequence>
<dbReference type="Gene3D" id="2.40.40.10">
    <property type="entry name" value="RlpA-like domain"/>
    <property type="match status" value="1"/>
</dbReference>
<evidence type="ECO:0000313" key="7">
    <source>
        <dbReference type="EMBL" id="TDH39370.1"/>
    </source>
</evidence>